<evidence type="ECO:0000313" key="3">
    <source>
        <dbReference type="Proteomes" id="UP000665020"/>
    </source>
</evidence>
<dbReference type="InterPro" id="IPR036412">
    <property type="entry name" value="HAD-like_sf"/>
</dbReference>
<proteinExistence type="predicted"/>
<dbReference type="EMBL" id="CP046640">
    <property type="protein sequence ID" value="QTL96841.1"/>
    <property type="molecule type" value="Genomic_DNA"/>
</dbReference>
<sequence>MERDVVFFDLDGTLLPIDIDDFLRKYFKALTREFSDTFDPDYFIKSLLKATNAMIENNGERLNIDVFIDSFLNLMGVDNQSDMMNRFDKFYQEKFPRLGADIRAGKVPANLIKHLKESGYQLVLATNPVFPLQAIKERMNWANVDPGDFAYISCYENMHYCKPNPGFYQEILQKIDVEPERAMMIGNDVQEDMIAATLGMETYLLTDFLIDRRTDNSRIDWKGTMEELFAYLTNK</sequence>
<dbReference type="GO" id="GO:0016787">
    <property type="term" value="F:hydrolase activity"/>
    <property type="evidence" value="ECO:0007669"/>
    <property type="project" value="UniProtKB-KW"/>
</dbReference>
<dbReference type="SFLD" id="SFLDS00003">
    <property type="entry name" value="Haloacid_Dehalogenase"/>
    <property type="match status" value="1"/>
</dbReference>
<protein>
    <submittedName>
        <fullName evidence="2">HAD-IA family hydrolase</fullName>
    </submittedName>
</protein>
<accession>A0A8A7K668</accession>
<dbReference type="PANTHER" id="PTHR43316">
    <property type="entry name" value="HYDROLASE, HALOACID DELAHOGENASE-RELATED"/>
    <property type="match status" value="1"/>
</dbReference>
<name>A0A8A7K668_9FIRM</name>
<dbReference type="SUPFAM" id="SSF56784">
    <property type="entry name" value="HAD-like"/>
    <property type="match status" value="1"/>
</dbReference>
<dbReference type="InterPro" id="IPR023214">
    <property type="entry name" value="HAD_sf"/>
</dbReference>
<dbReference type="InterPro" id="IPR051540">
    <property type="entry name" value="S-2-haloacid_dehalogenase"/>
</dbReference>
<dbReference type="KEGG" id="ifn:GM661_02055"/>
<dbReference type="PRINTS" id="PR00413">
    <property type="entry name" value="HADHALOGNASE"/>
</dbReference>
<dbReference type="Pfam" id="PF00702">
    <property type="entry name" value="Hydrolase"/>
    <property type="match status" value="1"/>
</dbReference>
<dbReference type="NCBIfam" id="TIGR01549">
    <property type="entry name" value="HAD-SF-IA-v1"/>
    <property type="match status" value="1"/>
</dbReference>
<dbReference type="SFLD" id="SFLDG01129">
    <property type="entry name" value="C1.5:_HAD__Beta-PGM__Phosphata"/>
    <property type="match status" value="1"/>
</dbReference>
<dbReference type="AlphaFoldDB" id="A0A8A7K668"/>
<evidence type="ECO:0000256" key="1">
    <source>
        <dbReference type="ARBA" id="ARBA00022801"/>
    </source>
</evidence>
<reference evidence="2" key="1">
    <citation type="submission" date="2019-12" db="EMBL/GenBank/DDBJ databases">
        <authorList>
            <person name="zhang j."/>
            <person name="sun C.M."/>
        </authorList>
    </citation>
    <scope>NUCLEOTIDE SEQUENCE</scope>
    <source>
        <strain evidence="2">NS-1</strain>
    </source>
</reference>
<dbReference type="InterPro" id="IPR006439">
    <property type="entry name" value="HAD-SF_hydro_IA"/>
</dbReference>
<dbReference type="RefSeq" id="WP_230868524.1">
    <property type="nucleotide sequence ID" value="NZ_CP046640.1"/>
</dbReference>
<gene>
    <name evidence="2" type="ORF">GM661_02055</name>
</gene>
<organism evidence="2 3">
    <name type="scientific">Iocasia fonsfrigidae</name>
    <dbReference type="NCBI Taxonomy" id="2682810"/>
    <lineage>
        <taxon>Bacteria</taxon>
        <taxon>Bacillati</taxon>
        <taxon>Bacillota</taxon>
        <taxon>Clostridia</taxon>
        <taxon>Halanaerobiales</taxon>
        <taxon>Halanaerobiaceae</taxon>
        <taxon>Iocasia</taxon>
    </lineage>
</organism>
<dbReference type="PANTHER" id="PTHR43316:SF3">
    <property type="entry name" value="HALOACID DEHALOGENASE, TYPE II (AFU_ORTHOLOGUE AFUA_2G07750)-RELATED"/>
    <property type="match status" value="1"/>
</dbReference>
<keyword evidence="3" id="KW-1185">Reference proteome</keyword>
<evidence type="ECO:0000313" key="2">
    <source>
        <dbReference type="EMBL" id="QTL96841.1"/>
    </source>
</evidence>
<dbReference type="Gene3D" id="3.40.50.1000">
    <property type="entry name" value="HAD superfamily/HAD-like"/>
    <property type="match status" value="1"/>
</dbReference>
<dbReference type="Proteomes" id="UP000665020">
    <property type="component" value="Chromosome"/>
</dbReference>
<keyword evidence="1 2" id="KW-0378">Hydrolase</keyword>